<keyword evidence="3" id="KW-1185">Reference proteome</keyword>
<reference evidence="2" key="2">
    <citation type="journal article" date="2020" name="Microorganisms">
        <title>Osmotic Adaptation and Compatible Solute Biosynthesis of Phototrophic Bacteria as Revealed from Genome Analyses.</title>
        <authorList>
            <person name="Imhoff J.F."/>
            <person name="Rahn T."/>
            <person name="Kunzel S."/>
            <person name="Keller A."/>
            <person name="Neulinger S.C."/>
        </authorList>
    </citation>
    <scope>NUCLEOTIDE SEQUENCE</scope>
    <source>
        <strain evidence="2">DSM 11080</strain>
    </source>
</reference>
<dbReference type="AlphaFoldDB" id="A0AAJ0U5N0"/>
<name>A0AAJ0U5N0_9GAMM</name>
<feature type="region of interest" description="Disordered" evidence="1">
    <location>
        <begin position="1"/>
        <end position="21"/>
    </location>
</feature>
<reference evidence="2" key="1">
    <citation type="submission" date="2017-08" db="EMBL/GenBank/DDBJ databases">
        <authorList>
            <person name="Imhoff J.F."/>
            <person name="Rahn T."/>
            <person name="Kuenzel S."/>
            <person name="Neulinger S.C."/>
        </authorList>
    </citation>
    <scope>NUCLEOTIDE SEQUENCE</scope>
    <source>
        <strain evidence="2">DSM 11080</strain>
    </source>
</reference>
<evidence type="ECO:0008006" key="4">
    <source>
        <dbReference type="Google" id="ProtNLM"/>
    </source>
</evidence>
<dbReference type="EMBL" id="NRSJ01000020">
    <property type="protein sequence ID" value="MBK1705235.1"/>
    <property type="molecule type" value="Genomic_DNA"/>
</dbReference>
<evidence type="ECO:0000313" key="3">
    <source>
        <dbReference type="Proteomes" id="UP001296776"/>
    </source>
</evidence>
<evidence type="ECO:0000256" key="1">
    <source>
        <dbReference type="SAM" id="MobiDB-lite"/>
    </source>
</evidence>
<gene>
    <name evidence="2" type="ORF">CKO40_11945</name>
</gene>
<comment type="caution">
    <text evidence="2">The sequence shown here is derived from an EMBL/GenBank/DDBJ whole genome shotgun (WGS) entry which is preliminary data.</text>
</comment>
<protein>
    <recommendedName>
        <fullName evidence="4">TRASH domain-containing protein</fullName>
    </recommendedName>
</protein>
<accession>A0AAJ0U5N0</accession>
<feature type="compositionally biased region" description="Basic and acidic residues" evidence="1">
    <location>
        <begin position="1"/>
        <end position="10"/>
    </location>
</feature>
<dbReference type="Proteomes" id="UP001296776">
    <property type="component" value="Unassembled WGS sequence"/>
</dbReference>
<proteinExistence type="predicted"/>
<sequence>MVTDEDKADQGGEWPTPLRCEQCQREVPPDEALHPEGQDYTLAFCSPACHALWREEQAEPLISRHRQRSGRED</sequence>
<evidence type="ECO:0000313" key="2">
    <source>
        <dbReference type="EMBL" id="MBK1705235.1"/>
    </source>
</evidence>
<organism evidence="2 3">
    <name type="scientific">Halochromatium glycolicum</name>
    <dbReference type="NCBI Taxonomy" id="85075"/>
    <lineage>
        <taxon>Bacteria</taxon>
        <taxon>Pseudomonadati</taxon>
        <taxon>Pseudomonadota</taxon>
        <taxon>Gammaproteobacteria</taxon>
        <taxon>Chromatiales</taxon>
        <taxon>Chromatiaceae</taxon>
        <taxon>Halochromatium</taxon>
    </lineage>
</organism>